<organism evidence="2 3">
    <name type="scientific">Candidatus Comchoanobacter bicostacola</name>
    <dbReference type="NCBI Taxonomy" id="2919598"/>
    <lineage>
        <taxon>Bacteria</taxon>
        <taxon>Pseudomonadati</taxon>
        <taxon>Pseudomonadota</taxon>
        <taxon>Gammaproteobacteria</taxon>
        <taxon>Candidatus Comchoanobacterales</taxon>
        <taxon>Candidatus Comchoanobacteraceae</taxon>
        <taxon>Candidatus Comchoanobacter</taxon>
    </lineage>
</organism>
<evidence type="ECO:0000313" key="3">
    <source>
        <dbReference type="Proteomes" id="UP001055955"/>
    </source>
</evidence>
<protein>
    <submittedName>
        <fullName evidence="2">Uncharacterized protein</fullName>
    </submittedName>
</protein>
<proteinExistence type="predicted"/>
<gene>
    <name evidence="2" type="ORF">MMH89_01740</name>
</gene>
<reference evidence="2 3" key="1">
    <citation type="journal article" date="2022" name="Nat. Microbiol.">
        <title>The microbiome of a bacterivorous marine choanoflagellate contains a resource-demanding obligate bacterial associate.</title>
        <authorList>
            <person name="Needham D.M."/>
            <person name="Poirier C."/>
            <person name="Bachy C."/>
            <person name="George E.E."/>
            <person name="Wilken S."/>
            <person name="Yung C.C.M."/>
            <person name="Limardo A.J."/>
            <person name="Morando M."/>
            <person name="Sudek L."/>
            <person name="Malmstrom R.R."/>
            <person name="Keeling P.J."/>
            <person name="Santoro A.E."/>
            <person name="Worden A.Z."/>
        </authorList>
    </citation>
    <scope>NUCLEOTIDE SEQUENCE [LARGE SCALE GENOMIC DNA]</scope>
    <source>
        <strain evidence="2 3">Comchoano-1</strain>
    </source>
</reference>
<dbReference type="EMBL" id="CP092900">
    <property type="protein sequence ID" value="UTC24872.1"/>
    <property type="molecule type" value="Genomic_DNA"/>
</dbReference>
<feature type="compositionally biased region" description="Polar residues" evidence="1">
    <location>
        <begin position="300"/>
        <end position="314"/>
    </location>
</feature>
<evidence type="ECO:0000313" key="2">
    <source>
        <dbReference type="EMBL" id="UTC24872.1"/>
    </source>
</evidence>
<keyword evidence="3" id="KW-1185">Reference proteome</keyword>
<accession>A0ABY5DLX2</accession>
<dbReference type="Proteomes" id="UP001055955">
    <property type="component" value="Chromosome"/>
</dbReference>
<evidence type="ECO:0000256" key="1">
    <source>
        <dbReference type="SAM" id="MobiDB-lite"/>
    </source>
</evidence>
<feature type="compositionally biased region" description="Polar residues" evidence="1">
    <location>
        <begin position="414"/>
        <end position="430"/>
    </location>
</feature>
<feature type="region of interest" description="Disordered" evidence="1">
    <location>
        <begin position="414"/>
        <end position="442"/>
    </location>
</feature>
<feature type="region of interest" description="Disordered" evidence="1">
    <location>
        <begin position="96"/>
        <end position="121"/>
    </location>
</feature>
<name>A0ABY5DLX2_9GAMM</name>
<sequence>MGGNGSKMSSAEVRKPFTQYSDEEMRKYLSMPDATKSQMKDVLHVKNNMLRARNTRLKKQKGTGTLVMAESAGQTWFEAEAKRLKEKDILGAEAKDTRGSGAADVTGGAPKPPAHPVMPGEIKGKLSSEIRRLEAEIETLETDIAKHPKSAEKPYRTLVLLKETAQNKYLSLQQPTSYEAELKAYEENYSLKEQLDAQRVKVEPLSEEELKAVLDKEAEALATTIPEAATTPACVLKHLIAEQLSDKRNVEELQAAYANPRVAAHTLAQRQAFSQLRDERILKLSKELVEAKMQIATLQESAGATTEASDQPATPTRARADSMPATPVTVVRSEEVLRLKTIISTQTSTIENLRNEVFAKTEGQSLLLAKYSKYKLRVKSYIKKLQQSGFTQSNFGSEIGSEIGSELSFGLGLTTDSVAPTPRTSSTQGQGAPALETHSQTI</sequence>
<feature type="region of interest" description="Disordered" evidence="1">
    <location>
        <begin position="1"/>
        <end position="21"/>
    </location>
</feature>
<feature type="region of interest" description="Disordered" evidence="1">
    <location>
        <begin position="300"/>
        <end position="326"/>
    </location>
</feature>
<dbReference type="RefSeq" id="WP_258568661.1">
    <property type="nucleotide sequence ID" value="NZ_CP092900.1"/>
</dbReference>